<name>A0A9W8LLM0_9FUNG</name>
<reference evidence="1" key="1">
    <citation type="submission" date="2022-07" db="EMBL/GenBank/DDBJ databases">
        <title>Phylogenomic reconstructions and comparative analyses of Kickxellomycotina fungi.</title>
        <authorList>
            <person name="Reynolds N.K."/>
            <person name="Stajich J.E."/>
            <person name="Barry K."/>
            <person name="Grigoriev I.V."/>
            <person name="Crous P."/>
            <person name="Smith M.E."/>
        </authorList>
    </citation>
    <scope>NUCLEOTIDE SEQUENCE</scope>
    <source>
        <strain evidence="1">NBRC 105414</strain>
    </source>
</reference>
<gene>
    <name evidence="1" type="ORF">H4R18_000795</name>
</gene>
<dbReference type="AlphaFoldDB" id="A0A9W8LLM0"/>
<keyword evidence="2" id="KW-1185">Reference proteome</keyword>
<dbReference type="OrthoDB" id="5547402at2759"/>
<dbReference type="EMBL" id="JANBUL010000017">
    <property type="protein sequence ID" value="KAJ2784981.1"/>
    <property type="molecule type" value="Genomic_DNA"/>
</dbReference>
<evidence type="ECO:0000313" key="2">
    <source>
        <dbReference type="Proteomes" id="UP001140217"/>
    </source>
</evidence>
<organism evidence="1 2">
    <name type="scientific">Coemansia javaensis</name>
    <dbReference type="NCBI Taxonomy" id="2761396"/>
    <lineage>
        <taxon>Eukaryota</taxon>
        <taxon>Fungi</taxon>
        <taxon>Fungi incertae sedis</taxon>
        <taxon>Zoopagomycota</taxon>
        <taxon>Kickxellomycotina</taxon>
        <taxon>Kickxellomycetes</taxon>
        <taxon>Kickxellales</taxon>
        <taxon>Kickxellaceae</taxon>
        <taxon>Coemansia</taxon>
    </lineage>
</organism>
<accession>A0A9W8LLM0</accession>
<protein>
    <recommendedName>
        <fullName evidence="3">F-box domain-containing protein</fullName>
    </recommendedName>
</protein>
<sequence length="514" mass="52525">MAGVGDLPAELVLMILRFAVGEPAATLRGWRARLPLLAVCRQWRRLACRLVHGQALVERRAGGGWGSNLGLAAALGLEGCVRHLVLDAQAAATGAVVRAHPRACAAVQSLAIRGGPDDCAAAADGGGGGAAAAAAAAHGGDASSALSGLAALLPSVTRLYVGTCAGAVGGRLADALAGQLCRIGCQAPVALQCARLAGGLTHLSLALGRGPGGQLPRVCAPTLRVLRLARVPPRFAWGAFGGSDICFERLVELQLLFRSPAPEDDGDDGCAAPPPRLRFPRLRRCHVEGCPPHGAPFAAAQLPAAMDSLTLAGAPEAALALSRTGLARVGALAVRVQLAGADQRALYGALDRLYGQVRVAGEAALALAHRRAELDLGCAAWPRVTRLSIHGPCDLAAVAGLVERAACLRRLEVYALALDRLPAAVAMPDPADDAAPPLPPLPSRIETLTLYADADADCAPPAAAAAAAVRCLLLRLPLLKRANLSGALGVHPAALGRAFGRRYPHIAAALVKVY</sequence>
<evidence type="ECO:0008006" key="3">
    <source>
        <dbReference type="Google" id="ProtNLM"/>
    </source>
</evidence>
<comment type="caution">
    <text evidence="1">The sequence shown here is derived from an EMBL/GenBank/DDBJ whole genome shotgun (WGS) entry which is preliminary data.</text>
</comment>
<dbReference type="Proteomes" id="UP001140217">
    <property type="component" value="Unassembled WGS sequence"/>
</dbReference>
<proteinExistence type="predicted"/>
<evidence type="ECO:0000313" key="1">
    <source>
        <dbReference type="EMBL" id="KAJ2784981.1"/>
    </source>
</evidence>